<keyword evidence="5" id="KW-0722">Serine protease inhibitor</keyword>
<sequence length="247" mass="23853">MSPFSAPVRRLLVGTAASLLTAATVVTLPSPAASAASATPAVSAVSAVSVTTAASAASAASAVPPRPVRARAGAGAGAGRESADHLVVQVRQAGVGRDGTYELSCHPGGGSHPDVDGACRTVERNTRWGTETFAPVPEGTVCTMQYGGPATAHVTGIWAGRPVDAVFGRGNGCEIGRWDRFVPLLPDMTAPGAASPSGALPLPGAVPAGDAGAGPDGVAPSRGGGLSGAVSPGGIGPLRGPLSGAAS</sequence>
<dbReference type="PROSITE" id="PS51318">
    <property type="entry name" value="TAT"/>
    <property type="match status" value="1"/>
</dbReference>
<evidence type="ECO:0000256" key="4">
    <source>
        <dbReference type="ARBA" id="ARBA00022690"/>
    </source>
</evidence>
<dbReference type="InterPro" id="IPR036819">
    <property type="entry name" value="Subtilisin_inhibitor-like_sf"/>
</dbReference>
<name>A0ABS2VJF3_STRAS</name>
<evidence type="ECO:0000256" key="7">
    <source>
        <dbReference type="SAM" id="MobiDB-lite"/>
    </source>
</evidence>
<accession>A0ABS2VJF3</accession>
<proteinExistence type="inferred from homology"/>
<feature type="compositionally biased region" description="Low complexity" evidence="7">
    <location>
        <begin position="201"/>
        <end position="210"/>
    </location>
</feature>
<dbReference type="SUPFAM" id="SSF55399">
    <property type="entry name" value="Subtilisin inhibitor"/>
    <property type="match status" value="1"/>
</dbReference>
<evidence type="ECO:0000259" key="9">
    <source>
        <dbReference type="Pfam" id="PF00720"/>
    </source>
</evidence>
<evidence type="ECO:0000256" key="8">
    <source>
        <dbReference type="SAM" id="SignalP"/>
    </source>
</evidence>
<feature type="compositionally biased region" description="Gly residues" evidence="7">
    <location>
        <begin position="222"/>
        <end position="237"/>
    </location>
</feature>
<dbReference type="InterPro" id="IPR006311">
    <property type="entry name" value="TAT_signal"/>
</dbReference>
<comment type="subcellular location">
    <subcellularLocation>
        <location evidence="1">Secreted</location>
    </subcellularLocation>
</comment>
<dbReference type="Proteomes" id="UP000788262">
    <property type="component" value="Unassembled WGS sequence"/>
</dbReference>
<dbReference type="EMBL" id="JAFFZS010000002">
    <property type="protein sequence ID" value="MBN0043202.1"/>
    <property type="molecule type" value="Genomic_DNA"/>
</dbReference>
<evidence type="ECO:0000256" key="2">
    <source>
        <dbReference type="ARBA" id="ARBA00010472"/>
    </source>
</evidence>
<keyword evidence="8" id="KW-0732">Signal</keyword>
<keyword evidence="11" id="KW-1185">Reference proteome</keyword>
<keyword evidence="4" id="KW-0646">Protease inhibitor</keyword>
<feature type="domain" description="Subtilisin inhibitor" evidence="9">
    <location>
        <begin position="100"/>
        <end position="164"/>
    </location>
</feature>
<keyword evidence="6" id="KW-1015">Disulfide bond</keyword>
<gene>
    <name evidence="10" type="ORF">JS756_03615</name>
</gene>
<evidence type="ECO:0000256" key="1">
    <source>
        <dbReference type="ARBA" id="ARBA00004613"/>
    </source>
</evidence>
<feature type="signal peptide" evidence="8">
    <location>
        <begin position="1"/>
        <end position="35"/>
    </location>
</feature>
<organism evidence="10 11">
    <name type="scientific">Streptomyces actuosus</name>
    <dbReference type="NCBI Taxonomy" id="1885"/>
    <lineage>
        <taxon>Bacteria</taxon>
        <taxon>Bacillati</taxon>
        <taxon>Actinomycetota</taxon>
        <taxon>Actinomycetes</taxon>
        <taxon>Kitasatosporales</taxon>
        <taxon>Streptomycetaceae</taxon>
        <taxon>Streptomyces</taxon>
    </lineage>
</organism>
<feature type="chain" id="PRO_5047368133" description="Subtilisin inhibitor domain-containing protein" evidence="8">
    <location>
        <begin position="36"/>
        <end position="247"/>
    </location>
</feature>
<feature type="region of interest" description="Disordered" evidence="7">
    <location>
        <begin position="56"/>
        <end position="83"/>
    </location>
</feature>
<comment type="similarity">
    <text evidence="2">Belongs to the protease inhibitor I16 (SSI) family.</text>
</comment>
<feature type="region of interest" description="Disordered" evidence="7">
    <location>
        <begin position="201"/>
        <end position="247"/>
    </location>
</feature>
<evidence type="ECO:0000313" key="11">
    <source>
        <dbReference type="Proteomes" id="UP000788262"/>
    </source>
</evidence>
<evidence type="ECO:0000256" key="5">
    <source>
        <dbReference type="ARBA" id="ARBA00022900"/>
    </source>
</evidence>
<comment type="caution">
    <text evidence="10">The sequence shown here is derived from an EMBL/GenBank/DDBJ whole genome shotgun (WGS) entry which is preliminary data.</text>
</comment>
<reference evidence="10 11" key="1">
    <citation type="submission" date="2021-02" db="EMBL/GenBank/DDBJ databases">
        <title>Whole genome sequencing of Streptomyces actuosus VRA1.</title>
        <authorList>
            <person name="Sen G."/>
            <person name="Sen A."/>
        </authorList>
    </citation>
    <scope>NUCLEOTIDE SEQUENCE [LARGE SCALE GENOMIC DNA]</scope>
    <source>
        <strain evidence="10 11">VRA1</strain>
    </source>
</reference>
<evidence type="ECO:0000256" key="6">
    <source>
        <dbReference type="ARBA" id="ARBA00023157"/>
    </source>
</evidence>
<dbReference type="InterPro" id="IPR023549">
    <property type="entry name" value="Subtilisin_inhibitor"/>
</dbReference>
<protein>
    <recommendedName>
        <fullName evidence="9">Subtilisin inhibitor domain-containing protein</fullName>
    </recommendedName>
</protein>
<evidence type="ECO:0000313" key="10">
    <source>
        <dbReference type="EMBL" id="MBN0043202.1"/>
    </source>
</evidence>
<evidence type="ECO:0000256" key="3">
    <source>
        <dbReference type="ARBA" id="ARBA00022525"/>
    </source>
</evidence>
<dbReference type="Gene3D" id="3.30.350.10">
    <property type="entry name" value="Subtilisin inhibitor-like"/>
    <property type="match status" value="1"/>
</dbReference>
<dbReference type="Pfam" id="PF00720">
    <property type="entry name" value="SSI"/>
    <property type="match status" value="1"/>
</dbReference>
<keyword evidence="3" id="KW-0964">Secreted</keyword>